<dbReference type="Proteomes" id="UP000499080">
    <property type="component" value="Unassembled WGS sequence"/>
</dbReference>
<sequence>MSALYAKDRHTCITSKSNATVSWDRSGLVVKSGSRGQSVSGSKPDSTEEPPYKRVWCTSSSSGPTGKCPADGMARMFGEGYQLRCRPRHQSAVENYEVRPKMVLVLLQNGTLV</sequence>
<gene>
    <name evidence="2" type="ORF">AVEN_92272_1</name>
</gene>
<feature type="compositionally biased region" description="Polar residues" evidence="1">
    <location>
        <begin position="34"/>
        <end position="44"/>
    </location>
</feature>
<evidence type="ECO:0000313" key="3">
    <source>
        <dbReference type="Proteomes" id="UP000499080"/>
    </source>
</evidence>
<comment type="caution">
    <text evidence="2">The sequence shown here is derived from an EMBL/GenBank/DDBJ whole genome shotgun (WGS) entry which is preliminary data.</text>
</comment>
<feature type="region of interest" description="Disordered" evidence="1">
    <location>
        <begin position="31"/>
        <end position="66"/>
    </location>
</feature>
<dbReference type="EMBL" id="BGPR01000021">
    <property type="protein sequence ID" value="GBL80362.1"/>
    <property type="molecule type" value="Genomic_DNA"/>
</dbReference>
<proteinExistence type="predicted"/>
<dbReference type="AlphaFoldDB" id="A0A4Y2AKG9"/>
<accession>A0A4Y2AKG9</accession>
<protein>
    <submittedName>
        <fullName evidence="2">Uncharacterized protein</fullName>
    </submittedName>
</protein>
<organism evidence="2 3">
    <name type="scientific">Araneus ventricosus</name>
    <name type="common">Orbweaver spider</name>
    <name type="synonym">Epeira ventricosa</name>
    <dbReference type="NCBI Taxonomy" id="182803"/>
    <lineage>
        <taxon>Eukaryota</taxon>
        <taxon>Metazoa</taxon>
        <taxon>Ecdysozoa</taxon>
        <taxon>Arthropoda</taxon>
        <taxon>Chelicerata</taxon>
        <taxon>Arachnida</taxon>
        <taxon>Araneae</taxon>
        <taxon>Araneomorphae</taxon>
        <taxon>Entelegynae</taxon>
        <taxon>Araneoidea</taxon>
        <taxon>Araneidae</taxon>
        <taxon>Araneus</taxon>
    </lineage>
</organism>
<keyword evidence="3" id="KW-1185">Reference proteome</keyword>
<name>A0A4Y2AKG9_ARAVE</name>
<evidence type="ECO:0000256" key="1">
    <source>
        <dbReference type="SAM" id="MobiDB-lite"/>
    </source>
</evidence>
<reference evidence="2 3" key="1">
    <citation type="journal article" date="2019" name="Sci. Rep.">
        <title>Orb-weaving spider Araneus ventricosus genome elucidates the spidroin gene catalogue.</title>
        <authorList>
            <person name="Kono N."/>
            <person name="Nakamura H."/>
            <person name="Ohtoshi R."/>
            <person name="Moran D.A.P."/>
            <person name="Shinohara A."/>
            <person name="Yoshida Y."/>
            <person name="Fujiwara M."/>
            <person name="Mori M."/>
            <person name="Tomita M."/>
            <person name="Arakawa K."/>
        </authorList>
    </citation>
    <scope>NUCLEOTIDE SEQUENCE [LARGE SCALE GENOMIC DNA]</scope>
</reference>
<evidence type="ECO:0000313" key="2">
    <source>
        <dbReference type="EMBL" id="GBL80362.1"/>
    </source>
</evidence>